<dbReference type="WBParaSite" id="PSAMB.scaffold4557size14226.g24677.t1">
    <property type="protein sequence ID" value="PSAMB.scaffold4557size14226.g24677.t1"/>
    <property type="gene ID" value="PSAMB.scaffold4557size14226.g24677"/>
</dbReference>
<organism evidence="4 5">
    <name type="scientific">Plectus sambesii</name>
    <dbReference type="NCBI Taxonomy" id="2011161"/>
    <lineage>
        <taxon>Eukaryota</taxon>
        <taxon>Metazoa</taxon>
        <taxon>Ecdysozoa</taxon>
        <taxon>Nematoda</taxon>
        <taxon>Chromadorea</taxon>
        <taxon>Plectida</taxon>
        <taxon>Plectina</taxon>
        <taxon>Plectoidea</taxon>
        <taxon>Plectidae</taxon>
        <taxon>Plectus</taxon>
    </lineage>
</organism>
<dbReference type="Pfam" id="PF03221">
    <property type="entry name" value="HTH_Tnp_Tc5"/>
    <property type="match status" value="1"/>
</dbReference>
<keyword evidence="1" id="KW-0238">DNA-binding</keyword>
<keyword evidence="4" id="KW-1185">Reference proteome</keyword>
<feature type="region of interest" description="Disordered" evidence="2">
    <location>
        <begin position="61"/>
        <end position="82"/>
    </location>
</feature>
<dbReference type="AlphaFoldDB" id="A0A914WLR4"/>
<dbReference type="InterPro" id="IPR006600">
    <property type="entry name" value="HTH_CenpB_DNA-bd_dom"/>
</dbReference>
<dbReference type="InterPro" id="IPR050863">
    <property type="entry name" value="CenT-Element_Derived"/>
</dbReference>
<feature type="domain" description="HTH CENPB-type" evidence="3">
    <location>
        <begin position="76"/>
        <end position="148"/>
    </location>
</feature>
<dbReference type="Gene3D" id="1.10.10.60">
    <property type="entry name" value="Homeodomain-like"/>
    <property type="match status" value="1"/>
</dbReference>
<accession>A0A914WLR4</accession>
<evidence type="ECO:0000259" key="3">
    <source>
        <dbReference type="PROSITE" id="PS51253"/>
    </source>
</evidence>
<evidence type="ECO:0000313" key="4">
    <source>
        <dbReference type="Proteomes" id="UP000887566"/>
    </source>
</evidence>
<dbReference type="GO" id="GO:0003677">
    <property type="term" value="F:DNA binding"/>
    <property type="evidence" value="ECO:0007669"/>
    <property type="project" value="UniProtKB-KW"/>
</dbReference>
<dbReference type="GO" id="GO:0005634">
    <property type="term" value="C:nucleus"/>
    <property type="evidence" value="ECO:0007669"/>
    <property type="project" value="TreeGrafter"/>
</dbReference>
<evidence type="ECO:0000313" key="5">
    <source>
        <dbReference type="WBParaSite" id="PSAMB.scaffold4557size14226.g24677.t1"/>
    </source>
</evidence>
<dbReference type="InterPro" id="IPR004875">
    <property type="entry name" value="DDE_SF_endonuclease_dom"/>
</dbReference>
<dbReference type="Proteomes" id="UP000887566">
    <property type="component" value="Unplaced"/>
</dbReference>
<dbReference type="PROSITE" id="PS51253">
    <property type="entry name" value="HTH_CENPB"/>
    <property type="match status" value="1"/>
</dbReference>
<feature type="compositionally biased region" description="Acidic residues" evidence="2">
    <location>
        <begin position="426"/>
        <end position="442"/>
    </location>
</feature>
<dbReference type="Pfam" id="PF03184">
    <property type="entry name" value="DDE_1"/>
    <property type="match status" value="1"/>
</dbReference>
<evidence type="ECO:0000256" key="2">
    <source>
        <dbReference type="SAM" id="MobiDB-lite"/>
    </source>
</evidence>
<dbReference type="PANTHER" id="PTHR19303">
    <property type="entry name" value="TRANSPOSON"/>
    <property type="match status" value="1"/>
</dbReference>
<evidence type="ECO:0000256" key="1">
    <source>
        <dbReference type="ARBA" id="ARBA00023125"/>
    </source>
</evidence>
<protein>
    <submittedName>
        <fullName evidence="5">HTH CENPB-type domain-containing protein</fullName>
    </submittedName>
</protein>
<proteinExistence type="predicted"/>
<sequence length="469" mass="53466">MSNENEANGGGFADPVRQMRHSYTIIEKLGYVARLNSGTSIHRLSRETGIDRKRLRDWKNDTSLASETNKATKRRMGRPGRPPFFPELDAKLIAWFKEQREKHIAVTYKSLRYQIRKAELSTPLPADFKASDGYLFRWTKQYNIRRRCITHIGQAANREKSEIAKLTEEFLLSLNMKTAEYGANHIYNMDEISCYFHMTRDSTLHFKDSKNVDGCDTGNRKSCFTVALTVCADGHMAKALVIFRGLKKVPKVKAPKNIAVLASISGTMDTNIALKYIDECFVCRGPYLGTTKSLLIWDSFGLHRKDEVLEDLRKKCRSEALILPPKTTAYLQPLDAALRNKWSEWFESAPPEYTRKGYRKRPSYQHILDMVSNAMNTIDSKAIKRAFRCCGIAANGEIVPINDLNERLQLVLSWKDQMGLMDDGEDVIGEAEGESEDEEELIESVNVREEDEEENDLIGGDDSSDSEEY</sequence>
<feature type="region of interest" description="Disordered" evidence="2">
    <location>
        <begin position="426"/>
        <end position="469"/>
    </location>
</feature>
<name>A0A914WLR4_9BILA</name>
<reference evidence="5" key="1">
    <citation type="submission" date="2022-11" db="UniProtKB">
        <authorList>
            <consortium name="WormBaseParasite"/>
        </authorList>
    </citation>
    <scope>IDENTIFICATION</scope>
</reference>